<dbReference type="CDD" id="cd00093">
    <property type="entry name" value="HTH_XRE"/>
    <property type="match status" value="1"/>
</dbReference>
<feature type="domain" description="HTH cro/C1-type" evidence="2">
    <location>
        <begin position="13"/>
        <end position="67"/>
    </location>
</feature>
<evidence type="ECO:0000259" key="2">
    <source>
        <dbReference type="PROSITE" id="PS50943"/>
    </source>
</evidence>
<dbReference type="Gene3D" id="1.10.260.40">
    <property type="entry name" value="lambda repressor-like DNA-binding domains"/>
    <property type="match status" value="1"/>
</dbReference>
<dbReference type="InterPro" id="IPR010982">
    <property type="entry name" value="Lambda_DNA-bd_dom_sf"/>
</dbReference>
<accession>A0A1G1W9Q8</accession>
<dbReference type="InterPro" id="IPR001387">
    <property type="entry name" value="Cro/C1-type_HTH"/>
</dbReference>
<dbReference type="Pfam" id="PF01381">
    <property type="entry name" value="HTH_3"/>
    <property type="match status" value="1"/>
</dbReference>
<gene>
    <name evidence="3" type="ORF">A2172_00165</name>
</gene>
<evidence type="ECO:0000256" key="1">
    <source>
        <dbReference type="ARBA" id="ARBA00023125"/>
    </source>
</evidence>
<dbReference type="PANTHER" id="PTHR46797:SF24">
    <property type="entry name" value="DNA-BINDING PHAGE PROTEIN"/>
    <property type="match status" value="1"/>
</dbReference>
<dbReference type="SMART" id="SM00530">
    <property type="entry name" value="HTH_XRE"/>
    <property type="match status" value="1"/>
</dbReference>
<dbReference type="Proteomes" id="UP000176631">
    <property type="component" value="Unassembled WGS sequence"/>
</dbReference>
<dbReference type="EMBL" id="MHCP01000014">
    <property type="protein sequence ID" value="OGY24270.1"/>
    <property type="molecule type" value="Genomic_DNA"/>
</dbReference>
<dbReference type="STRING" id="1802593.A2172_00165"/>
<dbReference type="PROSITE" id="PS50943">
    <property type="entry name" value="HTH_CROC1"/>
    <property type="match status" value="1"/>
</dbReference>
<dbReference type="SUPFAM" id="SSF47413">
    <property type="entry name" value="lambda repressor-like DNA-binding domains"/>
    <property type="match status" value="1"/>
</dbReference>
<sequence length="69" mass="7978">MGYKVVAQMGKKIRKIRKHQKLSQEQLSEKTGIHSTTLGRIERGESNPPVYTIYKISQALKTPLRELFH</sequence>
<dbReference type="GO" id="GO:0003700">
    <property type="term" value="F:DNA-binding transcription factor activity"/>
    <property type="evidence" value="ECO:0007669"/>
    <property type="project" value="TreeGrafter"/>
</dbReference>
<comment type="caution">
    <text evidence="3">The sequence shown here is derived from an EMBL/GenBank/DDBJ whole genome shotgun (WGS) entry which is preliminary data.</text>
</comment>
<reference evidence="3 4" key="1">
    <citation type="journal article" date="2016" name="Nat. Commun.">
        <title>Thousands of microbial genomes shed light on interconnected biogeochemical processes in an aquifer system.</title>
        <authorList>
            <person name="Anantharaman K."/>
            <person name="Brown C.T."/>
            <person name="Hug L.A."/>
            <person name="Sharon I."/>
            <person name="Castelle C.J."/>
            <person name="Probst A.J."/>
            <person name="Thomas B.C."/>
            <person name="Singh A."/>
            <person name="Wilkins M.J."/>
            <person name="Karaoz U."/>
            <person name="Brodie E.L."/>
            <person name="Williams K.H."/>
            <person name="Hubbard S.S."/>
            <person name="Banfield J.F."/>
        </authorList>
    </citation>
    <scope>NUCLEOTIDE SEQUENCE [LARGE SCALE GENOMIC DNA]</scope>
</reference>
<keyword evidence="1" id="KW-0238">DNA-binding</keyword>
<organism evidence="3 4">
    <name type="scientific">Candidatus Woykebacteria bacterium RBG_13_40_15</name>
    <dbReference type="NCBI Taxonomy" id="1802593"/>
    <lineage>
        <taxon>Bacteria</taxon>
        <taxon>Candidatus Woykeibacteriota</taxon>
    </lineage>
</organism>
<evidence type="ECO:0000313" key="4">
    <source>
        <dbReference type="Proteomes" id="UP000176631"/>
    </source>
</evidence>
<evidence type="ECO:0000313" key="3">
    <source>
        <dbReference type="EMBL" id="OGY24270.1"/>
    </source>
</evidence>
<protein>
    <recommendedName>
        <fullName evidence="2">HTH cro/C1-type domain-containing protein</fullName>
    </recommendedName>
</protein>
<dbReference type="PANTHER" id="PTHR46797">
    <property type="entry name" value="HTH-TYPE TRANSCRIPTIONAL REGULATOR"/>
    <property type="match status" value="1"/>
</dbReference>
<dbReference type="InterPro" id="IPR050807">
    <property type="entry name" value="TransReg_Diox_bact_type"/>
</dbReference>
<dbReference type="AlphaFoldDB" id="A0A1G1W9Q8"/>
<dbReference type="GO" id="GO:0003677">
    <property type="term" value="F:DNA binding"/>
    <property type="evidence" value="ECO:0007669"/>
    <property type="project" value="UniProtKB-KW"/>
</dbReference>
<proteinExistence type="predicted"/>
<dbReference type="GO" id="GO:0005829">
    <property type="term" value="C:cytosol"/>
    <property type="evidence" value="ECO:0007669"/>
    <property type="project" value="TreeGrafter"/>
</dbReference>
<name>A0A1G1W9Q8_9BACT</name>